<dbReference type="PANTHER" id="PTHR45968">
    <property type="entry name" value="OSJNBA0019K04.7 PROTEIN"/>
    <property type="match status" value="1"/>
</dbReference>
<evidence type="ECO:0000256" key="7">
    <source>
        <dbReference type="PIRSR" id="PIRSR000137-3"/>
    </source>
</evidence>
<keyword evidence="5 6" id="KW-0274">FAD</keyword>
<keyword evidence="4 9" id="KW-0732">Signal</keyword>
<dbReference type="GO" id="GO:0016614">
    <property type="term" value="F:oxidoreductase activity, acting on CH-OH group of donors"/>
    <property type="evidence" value="ECO:0007669"/>
    <property type="project" value="InterPro"/>
</dbReference>
<evidence type="ECO:0000313" key="11">
    <source>
        <dbReference type="Proteomes" id="UP000813463"/>
    </source>
</evidence>
<feature type="chain" id="PRO_5040237892" evidence="9">
    <location>
        <begin position="27"/>
        <end position="607"/>
    </location>
</feature>
<dbReference type="PANTHER" id="PTHR45968:SF5">
    <property type="entry name" value="PROTEIN HOTHEAD"/>
    <property type="match status" value="1"/>
</dbReference>
<feature type="domain" description="Glucose-methanol-choline oxidoreductase N-terminal" evidence="10">
    <location>
        <begin position="306"/>
        <end position="320"/>
    </location>
</feature>
<reference evidence="11" key="1">
    <citation type="journal article" date="2021" name="Nat. Commun.">
        <title>Genomic analyses provide insights into spinach domestication and the genetic basis of agronomic traits.</title>
        <authorList>
            <person name="Cai X."/>
            <person name="Sun X."/>
            <person name="Xu C."/>
            <person name="Sun H."/>
            <person name="Wang X."/>
            <person name="Ge C."/>
            <person name="Zhang Z."/>
            <person name="Wang Q."/>
            <person name="Fei Z."/>
            <person name="Jiao C."/>
            <person name="Wang Q."/>
        </authorList>
    </citation>
    <scope>NUCLEOTIDE SEQUENCE [LARGE SCALE GENOMIC DNA]</scope>
    <source>
        <strain evidence="11">cv. Varoflay</strain>
    </source>
</reference>
<feature type="binding site" evidence="6">
    <location>
        <position position="149"/>
    </location>
    <ligand>
        <name>FAD</name>
        <dbReference type="ChEBI" id="CHEBI:57692"/>
    </ligand>
</feature>
<feature type="binding site" evidence="6">
    <location>
        <position position="569"/>
    </location>
    <ligand>
        <name>FAD</name>
        <dbReference type="ChEBI" id="CHEBI:57692"/>
    </ligand>
</feature>
<dbReference type="PIRSF" id="PIRSF000137">
    <property type="entry name" value="Alcohol_oxidase"/>
    <property type="match status" value="1"/>
</dbReference>
<evidence type="ECO:0000256" key="4">
    <source>
        <dbReference type="ARBA" id="ARBA00022729"/>
    </source>
</evidence>
<gene>
    <name evidence="12" type="primary">LOC110785853</name>
</gene>
<evidence type="ECO:0000256" key="6">
    <source>
        <dbReference type="PIRSR" id="PIRSR000137-2"/>
    </source>
</evidence>
<evidence type="ECO:0000256" key="1">
    <source>
        <dbReference type="ARBA" id="ARBA00001974"/>
    </source>
</evidence>
<feature type="binding site" evidence="6">
    <location>
        <begin position="580"/>
        <end position="581"/>
    </location>
    <ligand>
        <name>FAD</name>
        <dbReference type="ChEBI" id="CHEBI:57692"/>
    </ligand>
</feature>
<dbReference type="Proteomes" id="UP000813463">
    <property type="component" value="Chromosome 6"/>
</dbReference>
<dbReference type="OrthoDB" id="269227at2759"/>
<dbReference type="Gene3D" id="3.30.410.40">
    <property type="match status" value="1"/>
</dbReference>
<dbReference type="RefSeq" id="XP_021846060.1">
    <property type="nucleotide sequence ID" value="XM_021990368.2"/>
</dbReference>
<proteinExistence type="inferred from homology"/>
<organism evidence="11 12">
    <name type="scientific">Spinacia oleracea</name>
    <name type="common">Spinach</name>
    <dbReference type="NCBI Taxonomy" id="3562"/>
    <lineage>
        <taxon>Eukaryota</taxon>
        <taxon>Viridiplantae</taxon>
        <taxon>Streptophyta</taxon>
        <taxon>Embryophyta</taxon>
        <taxon>Tracheophyta</taxon>
        <taxon>Spermatophyta</taxon>
        <taxon>Magnoliopsida</taxon>
        <taxon>eudicotyledons</taxon>
        <taxon>Gunneridae</taxon>
        <taxon>Pentapetalae</taxon>
        <taxon>Caryophyllales</taxon>
        <taxon>Chenopodiaceae</taxon>
        <taxon>Chenopodioideae</taxon>
        <taxon>Anserineae</taxon>
        <taxon>Spinacia</taxon>
    </lineage>
</organism>
<dbReference type="InterPro" id="IPR036188">
    <property type="entry name" value="FAD/NAD-bd_sf"/>
</dbReference>
<dbReference type="SUPFAM" id="SSF51905">
    <property type="entry name" value="FAD/NAD(P)-binding domain"/>
    <property type="match status" value="1"/>
</dbReference>
<dbReference type="KEGG" id="soe:110785853"/>
<dbReference type="Pfam" id="PF05199">
    <property type="entry name" value="GMC_oxred_C"/>
    <property type="match status" value="1"/>
</dbReference>
<keyword evidence="3" id="KW-0285">Flavoprotein</keyword>
<evidence type="ECO:0000256" key="8">
    <source>
        <dbReference type="SAM" id="MobiDB-lite"/>
    </source>
</evidence>
<feature type="disulfide bond" evidence="7">
    <location>
        <begin position="476"/>
        <end position="532"/>
    </location>
</feature>
<name>A0A9R0JTL1_SPIOL</name>
<feature type="region of interest" description="Disordered" evidence="8">
    <location>
        <begin position="50"/>
        <end position="70"/>
    </location>
</feature>
<reference evidence="12" key="2">
    <citation type="submission" date="2025-08" db="UniProtKB">
        <authorList>
            <consortium name="RefSeq"/>
        </authorList>
    </citation>
    <scope>IDENTIFICATION</scope>
    <source>
        <tissue evidence="12">Leaf</tissue>
    </source>
</reference>
<dbReference type="SUPFAM" id="SSF54373">
    <property type="entry name" value="FAD-linked reductases, C-terminal domain"/>
    <property type="match status" value="1"/>
</dbReference>
<feature type="binding site" evidence="6">
    <location>
        <begin position="103"/>
        <end position="104"/>
    </location>
    <ligand>
        <name>FAD</name>
        <dbReference type="ChEBI" id="CHEBI:57692"/>
    </ligand>
</feature>
<dbReference type="Gene3D" id="3.50.50.60">
    <property type="entry name" value="FAD/NAD(P)-binding domain"/>
    <property type="match status" value="1"/>
</dbReference>
<dbReference type="InterPro" id="IPR000172">
    <property type="entry name" value="GMC_OxRdtase_N"/>
</dbReference>
<accession>A0A9R0JTL1</accession>
<feature type="binding site" evidence="6">
    <location>
        <position position="262"/>
    </location>
    <ligand>
        <name>FAD</name>
        <dbReference type="ChEBI" id="CHEBI:57692"/>
    </ligand>
</feature>
<dbReference type="GeneID" id="110785853"/>
<dbReference type="AlphaFoldDB" id="A0A9R0JTL1"/>
<evidence type="ECO:0000313" key="12">
    <source>
        <dbReference type="RefSeq" id="XP_021846060.1"/>
    </source>
</evidence>
<protein>
    <submittedName>
        <fullName evidence="12">Protein HOTHEAD</fullName>
    </submittedName>
</protein>
<evidence type="ECO:0000259" key="10">
    <source>
        <dbReference type="PROSITE" id="PS00624"/>
    </source>
</evidence>
<evidence type="ECO:0000256" key="2">
    <source>
        <dbReference type="ARBA" id="ARBA00010790"/>
    </source>
</evidence>
<keyword evidence="7" id="KW-1015">Disulfide bond</keyword>
<feature type="signal peptide" evidence="9">
    <location>
        <begin position="1"/>
        <end position="26"/>
    </location>
</feature>
<evidence type="ECO:0000256" key="5">
    <source>
        <dbReference type="ARBA" id="ARBA00022827"/>
    </source>
</evidence>
<dbReference type="InterPro" id="IPR012132">
    <property type="entry name" value="GMC_OxRdtase"/>
</dbReference>
<dbReference type="PROSITE" id="PS00624">
    <property type="entry name" value="GMC_OXRED_2"/>
    <property type="match status" value="1"/>
</dbReference>
<dbReference type="Pfam" id="PF00732">
    <property type="entry name" value="GMC_oxred_N"/>
    <property type="match status" value="1"/>
</dbReference>
<evidence type="ECO:0000256" key="9">
    <source>
        <dbReference type="SAM" id="SignalP"/>
    </source>
</evidence>
<dbReference type="GO" id="GO:0050660">
    <property type="term" value="F:flavin adenine dinucleotide binding"/>
    <property type="evidence" value="ECO:0007669"/>
    <property type="project" value="InterPro"/>
</dbReference>
<comment type="cofactor">
    <cofactor evidence="1 6">
        <name>FAD</name>
        <dbReference type="ChEBI" id="CHEBI:57692"/>
    </cofactor>
</comment>
<evidence type="ECO:0000256" key="3">
    <source>
        <dbReference type="ARBA" id="ARBA00022630"/>
    </source>
</evidence>
<dbReference type="InterPro" id="IPR007867">
    <property type="entry name" value="GMC_OxRtase_C"/>
</dbReference>
<keyword evidence="11" id="KW-1185">Reference proteome</keyword>
<sequence>MASHFFFLCLLVFFFFFFSSSSFVSATSSSQDTKETSEHKYPFIRRASTFSSSSSSSSSSSPSYGGKSSTSSGGYDYIIIGGGTAGCPLATTLSQHFNVLLLERGGVPFDNFNVSYMQNFHISLADNSSNSAAQLFISTDGVFNSRAKVLGGGTCINAGFYTRASSSYVKRAGWDPKLVNESYPWVEKQIVQRPKLAPWQKAVRDALLDVGVSPFNGFTFDHKYGTKVGGTIFEENGRRHTAAELLASANPLNLDVLIHATVQKITFNTTGKRPKAVGVIFKDENGKQHEAFLSKRRGSEMIVSSGAIGSPQLLLLSGIGPKQDLKKLNIPLIYDNKYVGEGMQDNPMNTIFVPLKNHVEQSLIQTVGITKKGVYIEASSGFGQAEDSIHCHHGLASAEIGQLSTVPPKRRTQEAIQAYKDRKQDLPFEAFKGGFILEKIAAPKSKGQLKLIDTNVDNNPAVTFNYFSHPQDLRRCVEGIQIMESLIKSAHFMNNTGCDEETTQKLLNMSVKANINLIPKQTNDTKSLEQFCKDTVITIWHYHGGCHVGKVVNHDYRVLGVDRLRVIDGSTFRISPGTNPQATVMMMGRYMGIKILKGRLGRGAKIV</sequence>
<comment type="similarity">
    <text evidence="2">Belongs to the GMC oxidoreductase family.</text>
</comment>
<dbReference type="InterPro" id="IPR051871">
    <property type="entry name" value="GMC_Oxidoreductase-Related"/>
</dbReference>
<feature type="binding site" evidence="6">
    <location>
        <begin position="540"/>
        <end position="541"/>
    </location>
    <ligand>
        <name>FAD</name>
        <dbReference type="ChEBI" id="CHEBI:57692"/>
    </ligand>
</feature>